<dbReference type="SUPFAM" id="SSF53383">
    <property type="entry name" value="PLP-dependent transferases"/>
    <property type="match status" value="1"/>
</dbReference>
<dbReference type="Gene3D" id="3.40.640.10">
    <property type="entry name" value="Type I PLP-dependent aspartate aminotransferase-like (Major domain)"/>
    <property type="match status" value="1"/>
</dbReference>
<evidence type="ECO:0000256" key="2">
    <source>
        <dbReference type="ARBA" id="ARBA00022898"/>
    </source>
</evidence>
<dbReference type="InterPro" id="IPR006311">
    <property type="entry name" value="TAT_signal"/>
</dbReference>
<dbReference type="PANTHER" id="PTHR32328:SF0">
    <property type="entry name" value="L-SERYL-TRNA(SEC) SELENIUM TRANSFERASE"/>
    <property type="match status" value="1"/>
</dbReference>
<name>A0A5B2W4R7_9BACT</name>
<dbReference type="PANTHER" id="PTHR32328">
    <property type="entry name" value="L-SERYL-TRNA(SEC) SELENIUM TRANSFERASE"/>
    <property type="match status" value="1"/>
</dbReference>
<feature type="signal peptide" evidence="3">
    <location>
        <begin position="1"/>
        <end position="26"/>
    </location>
</feature>
<dbReference type="Pfam" id="PF00266">
    <property type="entry name" value="Aminotran_5"/>
    <property type="match status" value="1"/>
</dbReference>
<evidence type="ECO:0000313" key="5">
    <source>
        <dbReference type="EMBL" id="KAA2245417.1"/>
    </source>
</evidence>
<feature type="chain" id="PRO_5022745476" evidence="3">
    <location>
        <begin position="27"/>
        <end position="410"/>
    </location>
</feature>
<feature type="domain" description="Aminotransferase class V" evidence="4">
    <location>
        <begin position="153"/>
        <end position="266"/>
    </location>
</feature>
<comment type="caution">
    <text evidence="5">The sequence shown here is derived from an EMBL/GenBank/DDBJ whole genome shotgun (WGS) entry which is preliminary data.</text>
</comment>
<dbReference type="PROSITE" id="PS51318">
    <property type="entry name" value="TAT"/>
    <property type="match status" value="1"/>
</dbReference>
<evidence type="ECO:0000259" key="4">
    <source>
        <dbReference type="Pfam" id="PF00266"/>
    </source>
</evidence>
<keyword evidence="5" id="KW-0032">Aminotransferase</keyword>
<dbReference type="AlphaFoldDB" id="A0A5B2W4R7"/>
<keyword evidence="5" id="KW-0808">Transferase</keyword>
<gene>
    <name evidence="5" type="ORF">F0L74_05500</name>
</gene>
<reference evidence="5 6" key="1">
    <citation type="submission" date="2019-09" db="EMBL/GenBank/DDBJ databases">
        <title>Chitinophaga ginsengihumi sp. nov., isolated from soil of ginseng rhizosphere.</title>
        <authorList>
            <person name="Lee J."/>
        </authorList>
    </citation>
    <scope>NUCLEOTIDE SEQUENCE [LARGE SCALE GENOMIC DNA]</scope>
    <source>
        <strain evidence="5 6">BN140078</strain>
    </source>
</reference>
<evidence type="ECO:0000313" key="6">
    <source>
        <dbReference type="Proteomes" id="UP000324611"/>
    </source>
</evidence>
<evidence type="ECO:0000256" key="1">
    <source>
        <dbReference type="ARBA" id="ARBA00001933"/>
    </source>
</evidence>
<dbReference type="InterPro" id="IPR015421">
    <property type="entry name" value="PyrdxlP-dep_Trfase_major"/>
</dbReference>
<dbReference type="GO" id="GO:0008483">
    <property type="term" value="F:transaminase activity"/>
    <property type="evidence" value="ECO:0007669"/>
    <property type="project" value="UniProtKB-KW"/>
</dbReference>
<dbReference type="GO" id="GO:0004125">
    <property type="term" value="F:L-seryl-tRNA(Sec) selenium transferase activity"/>
    <property type="evidence" value="ECO:0007669"/>
    <property type="project" value="TreeGrafter"/>
</dbReference>
<protein>
    <submittedName>
        <fullName evidence="5">Aminotransferase class V-fold PLP-dependent enzyme</fullName>
    </submittedName>
</protein>
<sequence>MITRRNLIKNLSAVPLLGGLAGTASILPFTEAAAAAPARDYFAELGVRTFINAAGTYTAMTGSLMLPEVLAAIQYAAKDFVMLDEIQDKAGQRIAKLVRSEYAVVTSGAFSAITLGLTGVLSGMDEKKAALLPHLAGTGLKTEVIMQKAHDIPYAHALKNTGVKVIQVESREGLEKSINDQTAMLFFVNANNAEGPVKVEDFIKIAHAHNLPAMIDCAADVPPVENLWRFTEMGYDMVCFSGGKGIRGPQSAGLLLGKEKYLKAARLSMPPRGNTIGRGMKVNKEEVLGMMVALEYYLQRDHVKEWKLWEGQIDLISKAAASVPGVKTETVVPETAANHIPTLRISWDAEKVPVTATALREKLRNGSPSIEVADAPHGNKYGISITTWMMAPGQEKIVAARLKEALSHLS</sequence>
<organism evidence="5 6">
    <name type="scientific">Chitinophaga agrisoli</name>
    <dbReference type="NCBI Taxonomy" id="2607653"/>
    <lineage>
        <taxon>Bacteria</taxon>
        <taxon>Pseudomonadati</taxon>
        <taxon>Bacteroidota</taxon>
        <taxon>Chitinophagia</taxon>
        <taxon>Chitinophagales</taxon>
        <taxon>Chitinophagaceae</taxon>
        <taxon>Chitinophaga</taxon>
    </lineage>
</organism>
<accession>A0A5B2W4R7</accession>
<dbReference type="EMBL" id="VUOC01000001">
    <property type="protein sequence ID" value="KAA2245417.1"/>
    <property type="molecule type" value="Genomic_DNA"/>
</dbReference>
<proteinExistence type="predicted"/>
<dbReference type="Proteomes" id="UP000324611">
    <property type="component" value="Unassembled WGS sequence"/>
</dbReference>
<keyword evidence="2" id="KW-0663">Pyridoxal phosphate</keyword>
<keyword evidence="3" id="KW-0732">Signal</keyword>
<evidence type="ECO:0000256" key="3">
    <source>
        <dbReference type="SAM" id="SignalP"/>
    </source>
</evidence>
<keyword evidence="6" id="KW-1185">Reference proteome</keyword>
<dbReference type="InterPro" id="IPR015424">
    <property type="entry name" value="PyrdxlP-dep_Trfase"/>
</dbReference>
<dbReference type="InterPro" id="IPR000192">
    <property type="entry name" value="Aminotrans_V_dom"/>
</dbReference>
<reference evidence="5 6" key="2">
    <citation type="submission" date="2019-09" db="EMBL/GenBank/DDBJ databases">
        <authorList>
            <person name="Jin C."/>
        </authorList>
    </citation>
    <scope>NUCLEOTIDE SEQUENCE [LARGE SCALE GENOMIC DNA]</scope>
    <source>
        <strain evidence="5 6">BN140078</strain>
    </source>
</reference>
<comment type="cofactor">
    <cofactor evidence="1">
        <name>pyridoxal 5'-phosphate</name>
        <dbReference type="ChEBI" id="CHEBI:597326"/>
    </cofactor>
</comment>
<dbReference type="RefSeq" id="WP_149836806.1">
    <property type="nucleotide sequence ID" value="NZ_VUOC01000001.1"/>
</dbReference>